<proteinExistence type="predicted"/>
<keyword evidence="2" id="KW-1185">Reference proteome</keyword>
<accession>A0A369LRZ4</accession>
<evidence type="ECO:0000313" key="1">
    <source>
        <dbReference type="EMBL" id="RDB62140.1"/>
    </source>
</evidence>
<dbReference type="GeneID" id="78360794"/>
<gene>
    <name evidence="1" type="ORF">C1877_13930</name>
</gene>
<comment type="caution">
    <text evidence="1">The sequence shown here is derived from an EMBL/GenBank/DDBJ whole genome shotgun (WGS) entry which is preliminary data.</text>
</comment>
<dbReference type="Proteomes" id="UP000254000">
    <property type="component" value="Unassembled WGS sequence"/>
</dbReference>
<reference evidence="1 2" key="1">
    <citation type="journal article" date="2018" name="Elife">
        <title>Discovery and characterization of a prevalent human gut bacterial enzyme sufficient for the inactivation of a family of plant toxins.</title>
        <authorList>
            <person name="Koppel N."/>
            <person name="Bisanz J.E."/>
            <person name="Pandelia M.E."/>
            <person name="Turnbaugh P.J."/>
            <person name="Balskus E.P."/>
        </authorList>
    </citation>
    <scope>NUCLEOTIDE SEQUENCE [LARGE SCALE GENOMIC DNA]</scope>
    <source>
        <strain evidence="1 2">3C</strain>
    </source>
</reference>
<sequence>MPGGCWICNPLCGKCQPAPKKSGKCPSCGTCTIFDRTEVTAGAPLLCKKCGEDLTALVRPAPLRCNYSGLVCAYPCGKGASAHPEHGYQVCRRNTPPTEEWLAAHPEA</sequence>
<dbReference type="OrthoDB" id="1682130at2"/>
<dbReference type="EMBL" id="PPTS01000010">
    <property type="protein sequence ID" value="RDB62140.1"/>
    <property type="molecule type" value="Genomic_DNA"/>
</dbReference>
<name>A0A369LRZ4_9ACTN</name>
<evidence type="ECO:0000313" key="2">
    <source>
        <dbReference type="Proteomes" id="UP000254000"/>
    </source>
</evidence>
<protein>
    <submittedName>
        <fullName evidence="1">Uncharacterized protein</fullName>
    </submittedName>
</protein>
<organism evidence="1 2">
    <name type="scientific">Gordonibacter pamelaeae</name>
    <dbReference type="NCBI Taxonomy" id="471189"/>
    <lineage>
        <taxon>Bacteria</taxon>
        <taxon>Bacillati</taxon>
        <taxon>Actinomycetota</taxon>
        <taxon>Coriobacteriia</taxon>
        <taxon>Eggerthellales</taxon>
        <taxon>Eggerthellaceae</taxon>
        <taxon>Gordonibacter</taxon>
    </lineage>
</organism>
<dbReference type="AlphaFoldDB" id="A0A369LRZ4"/>
<dbReference type="RefSeq" id="WP_015539705.1">
    <property type="nucleotide sequence ID" value="NZ_CABMMS010000010.1"/>
</dbReference>